<reference evidence="2" key="1">
    <citation type="submission" date="2021-02" db="EMBL/GenBank/DDBJ databases">
        <authorList>
            <person name="Nowell W R."/>
        </authorList>
    </citation>
    <scope>NUCLEOTIDE SEQUENCE</scope>
</reference>
<keyword evidence="3" id="KW-1185">Reference proteome</keyword>
<dbReference type="AlphaFoldDB" id="A0A819YXU8"/>
<dbReference type="Proteomes" id="UP000663866">
    <property type="component" value="Unassembled WGS sequence"/>
</dbReference>
<protein>
    <recommendedName>
        <fullName evidence="1">Helix-turn-helix domain-containing protein</fullName>
    </recommendedName>
</protein>
<dbReference type="InterPro" id="IPR058912">
    <property type="entry name" value="HTH_animal"/>
</dbReference>
<dbReference type="PANTHER" id="PTHR21301:SF10">
    <property type="entry name" value="REVERSE TRANSCRIPTASE DOMAIN-CONTAINING PROTEIN"/>
    <property type="match status" value="1"/>
</dbReference>
<dbReference type="Pfam" id="PF26215">
    <property type="entry name" value="HTH_animal"/>
    <property type="match status" value="1"/>
</dbReference>
<dbReference type="EMBL" id="CAJOBG010005734">
    <property type="protein sequence ID" value="CAF4163714.1"/>
    <property type="molecule type" value="Genomic_DNA"/>
</dbReference>
<evidence type="ECO:0000259" key="1">
    <source>
        <dbReference type="Pfam" id="PF26215"/>
    </source>
</evidence>
<evidence type="ECO:0000313" key="3">
    <source>
        <dbReference type="Proteomes" id="UP000663866"/>
    </source>
</evidence>
<gene>
    <name evidence="2" type="ORF">OVN521_LOCUS24288</name>
</gene>
<evidence type="ECO:0000313" key="2">
    <source>
        <dbReference type="EMBL" id="CAF4163714.1"/>
    </source>
</evidence>
<proteinExistence type="predicted"/>
<dbReference type="PANTHER" id="PTHR21301">
    <property type="entry name" value="REVERSE TRANSCRIPTASE"/>
    <property type="match status" value="1"/>
</dbReference>
<organism evidence="2 3">
    <name type="scientific">Rotaria magnacalcarata</name>
    <dbReference type="NCBI Taxonomy" id="392030"/>
    <lineage>
        <taxon>Eukaryota</taxon>
        <taxon>Metazoa</taxon>
        <taxon>Spiralia</taxon>
        <taxon>Gnathifera</taxon>
        <taxon>Rotifera</taxon>
        <taxon>Eurotatoria</taxon>
        <taxon>Bdelloidea</taxon>
        <taxon>Philodinida</taxon>
        <taxon>Philodinidae</taxon>
        <taxon>Rotaria</taxon>
    </lineage>
</organism>
<feature type="domain" description="Helix-turn-helix" evidence="1">
    <location>
        <begin position="101"/>
        <end position="150"/>
    </location>
</feature>
<name>A0A819YXU8_9BILA</name>
<accession>A0A819YXU8</accession>
<sequence length="297" mass="35558">MGSSFTLTLANIFMWKWQKEFVRRQDMTGEYYGRYIDDVFMKWNKSENVLKQILENANTWHPNIKLEYKISKSLPFLDILLTNINGTLSTSVYHKPAAEPYVVPFISDHPRHVFDNIVQTSLRRAIKYSSSFQSFNDKRRYIKSTFLYNGQFLQMRITLSGQQTRQQSQVEMRIATLTTDDDHLTEELDKKQEFLIQENKKTKEFQNKLIIHYTHEKRFNTRKRDMHRIFQETFANTPIIETKLIVGNRNRKNTMRELIRKRPRHAILKNKPRAIAKRGENRLRQLNPENRTTNNQI</sequence>
<comment type="caution">
    <text evidence="2">The sequence shown here is derived from an EMBL/GenBank/DDBJ whole genome shotgun (WGS) entry which is preliminary data.</text>
</comment>